<dbReference type="InterPro" id="IPR018392">
    <property type="entry name" value="LysM"/>
</dbReference>
<dbReference type="RefSeq" id="WP_345680296.1">
    <property type="nucleotide sequence ID" value="NZ_BAABHS010000044.1"/>
</dbReference>
<accession>A0ABP9I8X8</accession>
<evidence type="ECO:0000259" key="4">
    <source>
        <dbReference type="PROSITE" id="PS51782"/>
    </source>
</evidence>
<dbReference type="SUPFAM" id="SSF54106">
    <property type="entry name" value="LysM domain"/>
    <property type="match status" value="1"/>
</dbReference>
<gene>
    <name evidence="5" type="primary">rpfA_2</name>
    <name evidence="5" type="ORF">GCM10023205_74780</name>
</gene>
<proteinExistence type="inferred from homology"/>
<dbReference type="SMART" id="SM00257">
    <property type="entry name" value="LysM"/>
    <property type="match status" value="1"/>
</dbReference>
<dbReference type="Gene3D" id="3.10.350.10">
    <property type="entry name" value="LysM domain"/>
    <property type="match status" value="1"/>
</dbReference>
<feature type="compositionally biased region" description="Polar residues" evidence="3">
    <location>
        <begin position="1"/>
        <end position="13"/>
    </location>
</feature>
<keyword evidence="6" id="KW-1185">Reference proteome</keyword>
<comment type="caution">
    <text evidence="5">The sequence shown here is derived from an EMBL/GenBank/DDBJ whole genome shotgun (WGS) entry which is preliminary data.</text>
</comment>
<comment type="similarity">
    <text evidence="1">Belongs to the transglycosylase family. Rpf subfamily.</text>
</comment>
<dbReference type="Gene3D" id="1.10.530.10">
    <property type="match status" value="1"/>
</dbReference>
<feature type="region of interest" description="Disordered" evidence="3">
    <location>
        <begin position="138"/>
        <end position="216"/>
    </location>
</feature>
<dbReference type="InterPro" id="IPR036779">
    <property type="entry name" value="LysM_dom_sf"/>
</dbReference>
<dbReference type="CDD" id="cd00118">
    <property type="entry name" value="LysM"/>
    <property type="match status" value="1"/>
</dbReference>
<name>A0ABP9I8X8_9ACTN</name>
<dbReference type="PROSITE" id="PS51782">
    <property type="entry name" value="LYSM"/>
    <property type="match status" value="1"/>
</dbReference>
<dbReference type="Pfam" id="PF06737">
    <property type="entry name" value="Transglycosylas"/>
    <property type="match status" value="1"/>
</dbReference>
<dbReference type="PANTHER" id="PTHR34700:SF4">
    <property type="entry name" value="PHAGE-LIKE ELEMENT PBSX PROTEIN XKDP"/>
    <property type="match status" value="1"/>
</dbReference>
<feature type="compositionally biased region" description="Polar residues" evidence="3">
    <location>
        <begin position="177"/>
        <end position="194"/>
    </location>
</feature>
<evidence type="ECO:0000313" key="5">
    <source>
        <dbReference type="EMBL" id="GAA4991631.1"/>
    </source>
</evidence>
<dbReference type="InterPro" id="IPR052196">
    <property type="entry name" value="Bact_Kbp"/>
</dbReference>
<protein>
    <submittedName>
        <fullName evidence="5">Resuscitation-promoting factor protein RpfA</fullName>
    </submittedName>
</protein>
<keyword evidence="2" id="KW-0378">Hydrolase</keyword>
<dbReference type="InterPro" id="IPR010618">
    <property type="entry name" value="RPF"/>
</dbReference>
<organism evidence="5 6">
    <name type="scientific">Yinghuangia aomiensis</name>
    <dbReference type="NCBI Taxonomy" id="676205"/>
    <lineage>
        <taxon>Bacteria</taxon>
        <taxon>Bacillati</taxon>
        <taxon>Actinomycetota</taxon>
        <taxon>Actinomycetes</taxon>
        <taxon>Kitasatosporales</taxon>
        <taxon>Streptomycetaceae</taxon>
        <taxon>Yinghuangia</taxon>
    </lineage>
</organism>
<reference evidence="6" key="1">
    <citation type="journal article" date="2019" name="Int. J. Syst. Evol. Microbiol.">
        <title>The Global Catalogue of Microorganisms (GCM) 10K type strain sequencing project: providing services to taxonomists for standard genome sequencing and annotation.</title>
        <authorList>
            <consortium name="The Broad Institute Genomics Platform"/>
            <consortium name="The Broad Institute Genome Sequencing Center for Infectious Disease"/>
            <person name="Wu L."/>
            <person name="Ma J."/>
        </authorList>
    </citation>
    <scope>NUCLEOTIDE SEQUENCE [LARGE SCALE GENOMIC DNA]</scope>
    <source>
        <strain evidence="6">JCM 17986</strain>
    </source>
</reference>
<feature type="compositionally biased region" description="Low complexity" evidence="3">
    <location>
        <begin position="138"/>
        <end position="175"/>
    </location>
</feature>
<evidence type="ECO:0000313" key="6">
    <source>
        <dbReference type="Proteomes" id="UP001500466"/>
    </source>
</evidence>
<feature type="region of interest" description="Disordered" evidence="3">
    <location>
        <begin position="1"/>
        <end position="21"/>
    </location>
</feature>
<dbReference type="CDD" id="cd13925">
    <property type="entry name" value="RPF"/>
    <property type="match status" value="1"/>
</dbReference>
<dbReference type="Pfam" id="PF01476">
    <property type="entry name" value="LysM"/>
    <property type="match status" value="1"/>
</dbReference>
<sequence>MRFGTLNSGTTTKRSGDNGGKRFRKSRIAAVAGLGVAIPLAGFAGTASAAGSSSSTWDGVAACESSGNWSANTGNGFYGGLQFTQSTWNAFGGGQYAPSADQASKDQQIAVAERVRAGQGPGAWPVCSVKAGLGAGGNANATASGGSSSTSSTQSTPKQSAKSQDSSSSKLSENSKPTKPTQSDAGSAKQSQGGTKLAGSTPKAATSAPKSGGYTVKAGDTLSSIAAKNGVGDWHKLYDANKSTIGGNPHAILPGQTLNLSA</sequence>
<dbReference type="Proteomes" id="UP001500466">
    <property type="component" value="Unassembled WGS sequence"/>
</dbReference>
<evidence type="ECO:0000256" key="3">
    <source>
        <dbReference type="SAM" id="MobiDB-lite"/>
    </source>
</evidence>
<evidence type="ECO:0000256" key="1">
    <source>
        <dbReference type="ARBA" id="ARBA00010830"/>
    </source>
</evidence>
<dbReference type="PANTHER" id="PTHR34700">
    <property type="entry name" value="POTASSIUM BINDING PROTEIN KBP"/>
    <property type="match status" value="1"/>
</dbReference>
<dbReference type="InterPro" id="IPR023346">
    <property type="entry name" value="Lysozyme-like_dom_sf"/>
</dbReference>
<dbReference type="EMBL" id="BAABHS010000044">
    <property type="protein sequence ID" value="GAA4991631.1"/>
    <property type="molecule type" value="Genomic_DNA"/>
</dbReference>
<feature type="domain" description="LysM" evidence="4">
    <location>
        <begin position="212"/>
        <end position="260"/>
    </location>
</feature>
<evidence type="ECO:0000256" key="2">
    <source>
        <dbReference type="ARBA" id="ARBA00022801"/>
    </source>
</evidence>
<dbReference type="SUPFAM" id="SSF53955">
    <property type="entry name" value="Lysozyme-like"/>
    <property type="match status" value="1"/>
</dbReference>